<reference evidence="2" key="1">
    <citation type="submission" date="2021-06" db="EMBL/GenBank/DDBJ databases">
        <title>Comparative genomics, transcriptomics and evolutionary studies reveal genomic signatures of adaptation to plant cell wall in hemibiotrophic fungi.</title>
        <authorList>
            <consortium name="DOE Joint Genome Institute"/>
            <person name="Baroncelli R."/>
            <person name="Diaz J.F."/>
            <person name="Benocci T."/>
            <person name="Peng M."/>
            <person name="Battaglia E."/>
            <person name="Haridas S."/>
            <person name="Andreopoulos W."/>
            <person name="Labutti K."/>
            <person name="Pangilinan J."/>
            <person name="Floch G.L."/>
            <person name="Makela M.R."/>
            <person name="Henrissat B."/>
            <person name="Grigoriev I.V."/>
            <person name="Crouch J.A."/>
            <person name="De Vries R.P."/>
            <person name="Sukno S.A."/>
            <person name="Thon M.R."/>
        </authorList>
    </citation>
    <scope>NUCLEOTIDE SEQUENCE</scope>
    <source>
        <strain evidence="2">MAFF235873</strain>
    </source>
</reference>
<organism evidence="2 3">
    <name type="scientific">Colletotrichum zoysiae</name>
    <dbReference type="NCBI Taxonomy" id="1216348"/>
    <lineage>
        <taxon>Eukaryota</taxon>
        <taxon>Fungi</taxon>
        <taxon>Dikarya</taxon>
        <taxon>Ascomycota</taxon>
        <taxon>Pezizomycotina</taxon>
        <taxon>Sordariomycetes</taxon>
        <taxon>Hypocreomycetidae</taxon>
        <taxon>Glomerellales</taxon>
        <taxon>Glomerellaceae</taxon>
        <taxon>Colletotrichum</taxon>
        <taxon>Colletotrichum graminicola species complex</taxon>
    </lineage>
</organism>
<sequence>MASFHRMATCTPPPPLSDTHTHSLSHPSSNSRSIRTGISPSAIYLPSHTHPYQYSAICRSRPSWTTRPPLESRQQSSTLPIPDKLARHYLHPGAPCLRSVEAGSRRTASQKSPEHTIAPPSHPYKQTRTHQATESRVCRRKTLPSSVCVAPFIDQPPPPLFLPGGLDGKRKMEFREGERCKVKKGGGETTTRACDVVAIQVITTPTQSRPMHSGQRRQSCQDPDIKVVRSEPTGFHGEIRQKD</sequence>
<evidence type="ECO:0000256" key="1">
    <source>
        <dbReference type="SAM" id="MobiDB-lite"/>
    </source>
</evidence>
<dbReference type="AlphaFoldDB" id="A0AAD9LXH0"/>
<feature type="region of interest" description="Disordered" evidence="1">
    <location>
        <begin position="1"/>
        <end position="36"/>
    </location>
</feature>
<feature type="compositionally biased region" description="Low complexity" evidence="1">
    <location>
        <begin position="22"/>
        <end position="33"/>
    </location>
</feature>
<evidence type="ECO:0000313" key="2">
    <source>
        <dbReference type="EMBL" id="KAK2021885.1"/>
    </source>
</evidence>
<dbReference type="Proteomes" id="UP001232148">
    <property type="component" value="Unassembled WGS sequence"/>
</dbReference>
<proteinExistence type="predicted"/>
<evidence type="ECO:0000313" key="3">
    <source>
        <dbReference type="Proteomes" id="UP001232148"/>
    </source>
</evidence>
<dbReference type="EMBL" id="MU843074">
    <property type="protein sequence ID" value="KAK2021885.1"/>
    <property type="molecule type" value="Genomic_DNA"/>
</dbReference>
<protein>
    <submittedName>
        <fullName evidence="2">Uncharacterized protein</fullName>
    </submittedName>
</protein>
<feature type="region of interest" description="Disordered" evidence="1">
    <location>
        <begin position="101"/>
        <end position="137"/>
    </location>
</feature>
<feature type="region of interest" description="Disordered" evidence="1">
    <location>
        <begin position="205"/>
        <end position="243"/>
    </location>
</feature>
<name>A0AAD9LXH0_9PEZI</name>
<gene>
    <name evidence="2" type="ORF">LX32DRAFT_223447</name>
</gene>
<accession>A0AAD9LXH0</accession>
<keyword evidence="3" id="KW-1185">Reference proteome</keyword>
<feature type="compositionally biased region" description="Polar residues" evidence="1">
    <location>
        <begin position="205"/>
        <end position="221"/>
    </location>
</feature>
<comment type="caution">
    <text evidence="2">The sequence shown here is derived from an EMBL/GenBank/DDBJ whole genome shotgun (WGS) entry which is preliminary data.</text>
</comment>